<name>A0A0A9YMD7_LYGHE</name>
<dbReference type="AlphaFoldDB" id="A0A0A9YMD7"/>
<proteinExistence type="predicted"/>
<dbReference type="EMBL" id="GBHO01011336">
    <property type="protein sequence ID" value="JAG32268.1"/>
    <property type="molecule type" value="Transcribed_RNA"/>
</dbReference>
<evidence type="ECO:0000313" key="1">
    <source>
        <dbReference type="EMBL" id="JAG32268.1"/>
    </source>
</evidence>
<reference evidence="1" key="1">
    <citation type="journal article" date="2014" name="PLoS ONE">
        <title>Transcriptome-Based Identification of ABC Transporters in the Western Tarnished Plant Bug Lygus hesperus.</title>
        <authorList>
            <person name="Hull J.J."/>
            <person name="Chaney K."/>
            <person name="Geib S.M."/>
            <person name="Fabrick J.A."/>
            <person name="Brent C.S."/>
            <person name="Walsh D."/>
            <person name="Lavine L.C."/>
        </authorList>
    </citation>
    <scope>NUCLEOTIDE SEQUENCE</scope>
</reference>
<reference evidence="1" key="2">
    <citation type="submission" date="2014-07" db="EMBL/GenBank/DDBJ databases">
        <authorList>
            <person name="Hull J."/>
        </authorList>
    </citation>
    <scope>NUCLEOTIDE SEQUENCE</scope>
</reference>
<accession>A0A0A9YMD7</accession>
<sequence>MWHPIHVRRNLELLAVRVSHGNLPRPSIFYTIDRAECDDLCIKPTRALGFLVGTFYWLNPWSILDFVHLNPCIVWQLCVLCTVVTAMSSRSSLYKVIKSTGFATLALLNDSHLLLTSLLPLGNLLSVHCYASCKGNVG</sequence>
<gene>
    <name evidence="1" type="primary">FRS5</name>
    <name evidence="1" type="ORF">CM83_3120</name>
</gene>
<organism evidence="1">
    <name type="scientific">Lygus hesperus</name>
    <name type="common">Western plant bug</name>
    <dbReference type="NCBI Taxonomy" id="30085"/>
    <lineage>
        <taxon>Eukaryota</taxon>
        <taxon>Metazoa</taxon>
        <taxon>Ecdysozoa</taxon>
        <taxon>Arthropoda</taxon>
        <taxon>Hexapoda</taxon>
        <taxon>Insecta</taxon>
        <taxon>Pterygota</taxon>
        <taxon>Neoptera</taxon>
        <taxon>Paraneoptera</taxon>
        <taxon>Hemiptera</taxon>
        <taxon>Heteroptera</taxon>
        <taxon>Panheteroptera</taxon>
        <taxon>Cimicomorpha</taxon>
        <taxon>Miridae</taxon>
        <taxon>Mirini</taxon>
        <taxon>Lygus</taxon>
    </lineage>
</organism>
<protein>
    <submittedName>
        <fullName evidence="1">Protein FAR1-RELATED SEQUENCE 5</fullName>
    </submittedName>
</protein>